<accession>A0A1Q9AN84</accession>
<dbReference type="RefSeq" id="WP_075633842.1">
    <property type="nucleotide sequence ID" value="NZ_MKIO01000021.1"/>
</dbReference>
<reference evidence="1 2" key="1">
    <citation type="submission" date="2016-09" db="EMBL/GenBank/DDBJ databases">
        <title>Rhizobium sp. nov., a novel species isolated from the rice rhizosphere.</title>
        <authorList>
            <person name="Zhao J."/>
            <person name="Zhang X."/>
        </authorList>
    </citation>
    <scope>NUCLEOTIDE SEQUENCE [LARGE SCALE GENOMIC DNA]</scope>
    <source>
        <strain evidence="1 2">MH17</strain>
    </source>
</reference>
<name>A0A1Q9AN84_9HYPH</name>
<dbReference type="STRING" id="1672749.BJF92_12175"/>
<organism evidence="1 2">
    <name type="scientific">Xaviernesmea rhizosphaerae</name>
    <dbReference type="NCBI Taxonomy" id="1672749"/>
    <lineage>
        <taxon>Bacteria</taxon>
        <taxon>Pseudomonadati</taxon>
        <taxon>Pseudomonadota</taxon>
        <taxon>Alphaproteobacteria</taxon>
        <taxon>Hyphomicrobiales</taxon>
        <taxon>Rhizobiaceae</taxon>
        <taxon>Rhizobium/Agrobacterium group</taxon>
        <taxon>Xaviernesmea</taxon>
    </lineage>
</organism>
<comment type="caution">
    <text evidence="1">The sequence shown here is derived from an EMBL/GenBank/DDBJ whole genome shotgun (WGS) entry which is preliminary data.</text>
</comment>
<evidence type="ECO:0000313" key="1">
    <source>
        <dbReference type="EMBL" id="OLP56821.1"/>
    </source>
</evidence>
<proteinExistence type="predicted"/>
<gene>
    <name evidence="1" type="ORF">BJF92_12175</name>
</gene>
<dbReference type="OrthoDB" id="8082736at2"/>
<dbReference type="EMBL" id="MKIO01000021">
    <property type="protein sequence ID" value="OLP56821.1"/>
    <property type="molecule type" value="Genomic_DNA"/>
</dbReference>
<sequence>MLSAEAVRLLAVETLLPTASLPDGPFPTMARGRVLDSRPAAIADLDRAAPYTPVVSLYTPESGARLRGPHAPAGDTEADCILDVVCELAVVASDPQSGAPDYVAAMAETDPTARLVLAALAAQVRHLLERSAAGGPWRRIVRQVREIEIKTYGVPEYGLRWHGMVLRFHLSIPDDDFDLAGGLPQPLRQIAEALPAGSYAKAKLAELADAFAAEAPAALTEMRGVTAAEGIVFGVTD</sequence>
<protein>
    <submittedName>
        <fullName evidence="1">Uncharacterized protein</fullName>
    </submittedName>
</protein>
<dbReference type="Proteomes" id="UP000186143">
    <property type="component" value="Unassembled WGS sequence"/>
</dbReference>
<dbReference type="AlphaFoldDB" id="A0A1Q9AN84"/>
<evidence type="ECO:0000313" key="2">
    <source>
        <dbReference type="Proteomes" id="UP000186143"/>
    </source>
</evidence>